<dbReference type="InterPro" id="IPR050964">
    <property type="entry name" value="Striated_Muscle_Regulatory"/>
</dbReference>
<feature type="domain" description="Fibronectin type-III" evidence="3">
    <location>
        <begin position="120"/>
        <end position="213"/>
    </location>
</feature>
<dbReference type="RefSeq" id="WP_244824029.1">
    <property type="nucleotide sequence ID" value="NZ_CP112998.1"/>
</dbReference>
<sequence>MKNKISHPLIFSLVFCLAGLCSNTGRAQAQLRATVVSYQQVNLSWDRLPGIPEVYVVERKEDGPGQNFVAISSTLPGSTFAYQDKTVQENRTYIYRVIASCDKSCGGTLNEVKVTTPLAPPANPSNLDVFFISGRGLTVTWQGNNSDGTSFLLERSENGGGFGLIANVPYARVLSYLDRSTTPGNRYCYRVKARNTGGESGYSNEGCVSLAQPKPAAPSGLSASVGNARQVNLAWTDNAGNETGFDIERSQDGTGFTKIGQAGANAASFQDNEVSPKTKYWYRLVAKNEGGFSEYSNIADVTTPDVTPDAPRNLNATPVSNTQINLSWSDISGPFGNETAYELERSTDGNAFNKIADLPADVTSYQNTGLATLTRYWYRLKAKNALGYSAYSNVADATTFDLPPTAPSTLAARTISSSQIDLSWKDNSANETSFEIERSVNGTTFEKIGETGANGISFQSTGLSPATRYWFRVRAKNSVNPSAYTNVADATTKDIAPNRPRSLTAMVVSYQQISLAWADVSGNETGFEIEISTDGTNFSKLGTTAANVDKFESKGLKQLTTYYYRVRATNAIGNSAYSEIANATTPKAPIPDKPIVLSATPVDFDLIVLKWAALSSNATTVIIERSRKPDADFAQVGSQPATTTQFPDREILDVYDYYYRIKAANSAGASPYSEVVKVPAGAIITAVEPAWQQGLIYVHDKILHIALNRSLSGRLVLFNTRGIAVKTMPLSQNMVVDLSLLPAGVYIAVLDGEKTLVKQKVLLY</sequence>
<feature type="domain" description="Fibronectin type-III" evidence="3">
    <location>
        <begin position="593"/>
        <end position="683"/>
    </location>
</feature>
<proteinExistence type="predicted"/>
<evidence type="ECO:0000256" key="1">
    <source>
        <dbReference type="ARBA" id="ARBA00022737"/>
    </source>
</evidence>
<protein>
    <submittedName>
        <fullName evidence="4">Fibronectin type III domain-containing protein</fullName>
    </submittedName>
</protein>
<keyword evidence="1" id="KW-0677">Repeat</keyword>
<evidence type="ECO:0000256" key="2">
    <source>
        <dbReference type="SAM" id="SignalP"/>
    </source>
</evidence>
<feature type="signal peptide" evidence="2">
    <location>
        <begin position="1"/>
        <end position="27"/>
    </location>
</feature>
<dbReference type="KEGG" id="dpf:ON006_04075"/>
<dbReference type="SMART" id="SM00060">
    <property type="entry name" value="FN3"/>
    <property type="match status" value="7"/>
</dbReference>
<organism evidence="4 5">
    <name type="scientific">Dyadobacter pollutisoli</name>
    <dbReference type="NCBI Taxonomy" id="2910158"/>
    <lineage>
        <taxon>Bacteria</taxon>
        <taxon>Pseudomonadati</taxon>
        <taxon>Bacteroidota</taxon>
        <taxon>Cytophagia</taxon>
        <taxon>Cytophagales</taxon>
        <taxon>Spirosomataceae</taxon>
        <taxon>Dyadobacter</taxon>
    </lineage>
</organism>
<accession>A0A9E8SMB3</accession>
<dbReference type="Pfam" id="PF00041">
    <property type="entry name" value="fn3"/>
    <property type="match status" value="3"/>
</dbReference>
<feature type="domain" description="Fibronectin type-III" evidence="3">
    <location>
        <begin position="27"/>
        <end position="119"/>
    </location>
</feature>
<keyword evidence="5" id="KW-1185">Reference proteome</keyword>
<dbReference type="CDD" id="cd00063">
    <property type="entry name" value="FN3"/>
    <property type="match status" value="6"/>
</dbReference>
<gene>
    <name evidence="4" type="ORF">ON006_04075</name>
</gene>
<dbReference type="PANTHER" id="PTHR13817:SF73">
    <property type="entry name" value="FIBRONECTIN TYPE-III DOMAIN-CONTAINING PROTEIN"/>
    <property type="match status" value="1"/>
</dbReference>
<dbReference type="InterPro" id="IPR036116">
    <property type="entry name" value="FN3_sf"/>
</dbReference>
<dbReference type="EMBL" id="CP112998">
    <property type="protein sequence ID" value="WAC13139.1"/>
    <property type="molecule type" value="Genomic_DNA"/>
</dbReference>
<evidence type="ECO:0000313" key="4">
    <source>
        <dbReference type="EMBL" id="WAC13139.1"/>
    </source>
</evidence>
<evidence type="ECO:0000313" key="5">
    <source>
        <dbReference type="Proteomes" id="UP001164653"/>
    </source>
</evidence>
<dbReference type="Gene3D" id="2.60.40.10">
    <property type="entry name" value="Immunoglobulins"/>
    <property type="match status" value="7"/>
</dbReference>
<dbReference type="AlphaFoldDB" id="A0A9E8SMB3"/>
<evidence type="ECO:0000259" key="3">
    <source>
        <dbReference type="PROSITE" id="PS50853"/>
    </source>
</evidence>
<dbReference type="InterPro" id="IPR003961">
    <property type="entry name" value="FN3_dom"/>
</dbReference>
<reference evidence="4" key="1">
    <citation type="submission" date="2022-11" db="EMBL/GenBank/DDBJ databases">
        <title>Dyadobacter pollutisoli sp. nov., isolated from plastic dumped soil.</title>
        <authorList>
            <person name="Kim J.M."/>
            <person name="Kim K.R."/>
            <person name="Lee J.K."/>
            <person name="Hao L."/>
            <person name="Jeon C.O."/>
        </authorList>
    </citation>
    <scope>NUCLEOTIDE SEQUENCE</scope>
    <source>
        <strain evidence="4">U1</strain>
    </source>
</reference>
<feature type="domain" description="Fibronectin type-III" evidence="3">
    <location>
        <begin position="310"/>
        <end position="405"/>
    </location>
</feature>
<feature type="domain" description="Fibronectin type-III" evidence="3">
    <location>
        <begin position="406"/>
        <end position="495"/>
    </location>
</feature>
<dbReference type="PROSITE" id="PS50853">
    <property type="entry name" value="FN3"/>
    <property type="match status" value="7"/>
</dbReference>
<feature type="domain" description="Fibronectin type-III" evidence="3">
    <location>
        <begin position="499"/>
        <end position="588"/>
    </location>
</feature>
<dbReference type="PANTHER" id="PTHR13817">
    <property type="entry name" value="TITIN"/>
    <property type="match status" value="1"/>
</dbReference>
<dbReference type="InterPro" id="IPR013783">
    <property type="entry name" value="Ig-like_fold"/>
</dbReference>
<feature type="domain" description="Fibronectin type-III" evidence="3">
    <location>
        <begin position="217"/>
        <end position="306"/>
    </location>
</feature>
<feature type="chain" id="PRO_5039526762" evidence="2">
    <location>
        <begin position="28"/>
        <end position="764"/>
    </location>
</feature>
<dbReference type="Proteomes" id="UP001164653">
    <property type="component" value="Chromosome"/>
</dbReference>
<keyword evidence="2" id="KW-0732">Signal</keyword>
<dbReference type="SUPFAM" id="SSF49265">
    <property type="entry name" value="Fibronectin type III"/>
    <property type="match status" value="4"/>
</dbReference>
<name>A0A9E8SMB3_9BACT</name>